<feature type="repeat" description="TPR" evidence="5">
    <location>
        <begin position="809"/>
        <end position="842"/>
    </location>
</feature>
<dbReference type="InterPro" id="IPR036388">
    <property type="entry name" value="WH-like_DNA-bd_sf"/>
</dbReference>
<sequence length="1049" mass="112310">MHDDAAPVLVGSVQVHLRFLEQGGAPDWILTGRWLDDTAPPPFAGGESVRIQVLGPVRAWLGDDPVALTSAGRRAVLGLLAVAGGQPLGQAELIDALWGDRPPPSAANIIQTHVKHLRRLLEPGRAFRSHSARLPRVGDGYALRVSEESLDLLRFRRLLADATAARQNGDQRTAADLSAEALAQWQGTPLMDVPMLAGHPKVLALIEERRAALGRYGELMIMLGAVSEALPALEEAAAAQPLDEAGQARLIRAYAAAGRRAKAFATFHDTRRLLADELGVDPGPELSAAHASLLRDPGEAVAVPAPRTNTTNPHPVRPAPAQLPADVPGFTGRDGELAALDRLVTAGEQTVVTVSGMAGVGKTALAVRWAHRARSRFPDGQLHVNLRGYDSEQPMTPEDALAGFLRALGMAGTDIPAGRDERAAAYRSLLDGRRVLVVLDNAVSVDQVWPLLPGTASCTVVVTSRDMLPGLVARHGAGRLVVPLLPAGEALVLITRLIGDRVRDEPAAAADLIGRCAHLPLALRVAAELAIGRPETPLRDLVAELADESRRLELLNAGGDPQTGVRAVFSWSYRQLSPAAARAFRLLGLVPGPDVAGYAVAALLDTGVAEAGELLEVLARAHLVQHVTADRYSQHDLLRAYAIDLGWSGVESDRARERLADATLFTATAAMDTLYPAERHRRVRAVRPRSPIPPVGDGAGAQAWLDRERDNLVALVAHAAVHDRPAHAVGLTLTLLRYLESGGHYPEAVVMHEHAVRAARLTGDAAAEAQLLTNLAVMDVQQGHYERAETVLRRAVELARACGDHAVQARALGNLGHVDQWQGRYDDAADALRKALELCRQTGDRAAEARALGNLGQVLRRQGLDEQAAAYLSESVRICRDIDDPVGEGYALVSLGDIAARQRDSRRAVRAHREALDVFRRTNERAGTALALDGLGAATHDVVFLREALEIFQQLGERAGEARVTNSLGEALTTTGRPADGRERHLAALTLATGTGDRYESARAHAGLARAAEMLGDPDTAEQHRNQAWTGYTEIGAPEAEDIRRLIDR</sequence>
<dbReference type="EMBL" id="JAGFNS010000040">
    <property type="protein sequence ID" value="MBO3743461.1"/>
    <property type="molecule type" value="Genomic_DNA"/>
</dbReference>
<comment type="similarity">
    <text evidence="1">Belongs to the AfsR/DnrI/RedD regulatory family.</text>
</comment>
<gene>
    <name evidence="8" type="ORF">J5X75_38785</name>
</gene>
<proteinExistence type="inferred from homology"/>
<evidence type="ECO:0000256" key="4">
    <source>
        <dbReference type="ARBA" id="ARBA00023163"/>
    </source>
</evidence>
<feature type="domain" description="OmpR/PhoB-type" evidence="7">
    <location>
        <begin position="40"/>
        <end position="145"/>
    </location>
</feature>
<evidence type="ECO:0000256" key="5">
    <source>
        <dbReference type="PROSITE-ProRule" id="PRU00339"/>
    </source>
</evidence>
<name>A0ABS3UXZ5_9ACTN</name>
<comment type="caution">
    <text evidence="8">The sequence shown here is derived from an EMBL/GenBank/DDBJ whole genome shotgun (WGS) entry which is preliminary data.</text>
</comment>
<dbReference type="SMART" id="SM01043">
    <property type="entry name" value="BTAD"/>
    <property type="match status" value="1"/>
</dbReference>
<dbReference type="PRINTS" id="PR00364">
    <property type="entry name" value="DISEASERSIST"/>
</dbReference>
<evidence type="ECO:0000259" key="7">
    <source>
        <dbReference type="PROSITE" id="PS51755"/>
    </source>
</evidence>
<keyword evidence="4" id="KW-0804">Transcription</keyword>
<evidence type="ECO:0000313" key="8">
    <source>
        <dbReference type="EMBL" id="MBO3743461.1"/>
    </source>
</evidence>
<evidence type="ECO:0000256" key="3">
    <source>
        <dbReference type="ARBA" id="ARBA00023125"/>
    </source>
</evidence>
<organism evidence="8 9">
    <name type="scientific">Actinoplanes flavus</name>
    <dbReference type="NCBI Taxonomy" id="2820290"/>
    <lineage>
        <taxon>Bacteria</taxon>
        <taxon>Bacillati</taxon>
        <taxon>Actinomycetota</taxon>
        <taxon>Actinomycetes</taxon>
        <taxon>Micromonosporales</taxon>
        <taxon>Micromonosporaceae</taxon>
        <taxon>Actinoplanes</taxon>
    </lineage>
</organism>
<dbReference type="Pfam" id="PF00486">
    <property type="entry name" value="Trans_reg_C"/>
    <property type="match status" value="1"/>
</dbReference>
<dbReference type="InterPro" id="IPR016032">
    <property type="entry name" value="Sig_transdc_resp-reg_C-effctor"/>
</dbReference>
<dbReference type="PANTHER" id="PTHR35807:SF1">
    <property type="entry name" value="TRANSCRIPTIONAL REGULATOR REDD"/>
    <property type="match status" value="1"/>
</dbReference>
<dbReference type="SUPFAM" id="SSF52540">
    <property type="entry name" value="P-loop containing nucleoside triphosphate hydrolases"/>
    <property type="match status" value="1"/>
</dbReference>
<dbReference type="SUPFAM" id="SSF46894">
    <property type="entry name" value="C-terminal effector domain of the bipartite response regulators"/>
    <property type="match status" value="1"/>
</dbReference>
<dbReference type="InterPro" id="IPR051677">
    <property type="entry name" value="AfsR-DnrI-RedD_regulator"/>
</dbReference>
<dbReference type="InterPro" id="IPR005158">
    <property type="entry name" value="BTAD"/>
</dbReference>
<accession>A0ABS3UXZ5</accession>
<dbReference type="Pfam" id="PF13374">
    <property type="entry name" value="TPR_10"/>
    <property type="match status" value="1"/>
</dbReference>
<evidence type="ECO:0000256" key="2">
    <source>
        <dbReference type="ARBA" id="ARBA00023015"/>
    </source>
</evidence>
<dbReference type="InterPro" id="IPR001867">
    <property type="entry name" value="OmpR/PhoB-type_DNA-bd"/>
</dbReference>
<dbReference type="InterPro" id="IPR002182">
    <property type="entry name" value="NB-ARC"/>
</dbReference>
<evidence type="ECO:0000256" key="1">
    <source>
        <dbReference type="ARBA" id="ARBA00005820"/>
    </source>
</evidence>
<evidence type="ECO:0000256" key="6">
    <source>
        <dbReference type="PROSITE-ProRule" id="PRU01091"/>
    </source>
</evidence>
<protein>
    <submittedName>
        <fullName evidence="8">Tetratricopeptide repeat protein</fullName>
    </submittedName>
</protein>
<dbReference type="Proteomes" id="UP000679690">
    <property type="component" value="Unassembled WGS sequence"/>
</dbReference>
<dbReference type="Pfam" id="PF03704">
    <property type="entry name" value="BTAD"/>
    <property type="match status" value="1"/>
</dbReference>
<dbReference type="PROSITE" id="PS51755">
    <property type="entry name" value="OMPR_PHOB"/>
    <property type="match status" value="1"/>
</dbReference>
<keyword evidence="2" id="KW-0805">Transcription regulation</keyword>
<keyword evidence="3 6" id="KW-0238">DNA-binding</keyword>
<evidence type="ECO:0000313" key="9">
    <source>
        <dbReference type="Proteomes" id="UP000679690"/>
    </source>
</evidence>
<dbReference type="Pfam" id="PF00931">
    <property type="entry name" value="NB-ARC"/>
    <property type="match status" value="1"/>
</dbReference>
<dbReference type="Gene3D" id="3.40.50.300">
    <property type="entry name" value="P-loop containing nucleotide triphosphate hydrolases"/>
    <property type="match status" value="1"/>
</dbReference>
<feature type="DNA-binding region" description="OmpR/PhoB-type" evidence="6">
    <location>
        <begin position="40"/>
        <end position="145"/>
    </location>
</feature>
<dbReference type="Gene3D" id="1.25.40.10">
    <property type="entry name" value="Tetratricopeptide repeat domain"/>
    <property type="match status" value="3"/>
</dbReference>
<dbReference type="SMART" id="SM00862">
    <property type="entry name" value="Trans_reg_C"/>
    <property type="match status" value="1"/>
</dbReference>
<dbReference type="SUPFAM" id="SSF48452">
    <property type="entry name" value="TPR-like"/>
    <property type="match status" value="3"/>
</dbReference>
<dbReference type="Pfam" id="PF13424">
    <property type="entry name" value="TPR_12"/>
    <property type="match status" value="2"/>
</dbReference>
<dbReference type="Gene3D" id="1.10.10.10">
    <property type="entry name" value="Winged helix-like DNA-binding domain superfamily/Winged helix DNA-binding domain"/>
    <property type="match status" value="1"/>
</dbReference>
<dbReference type="InterPro" id="IPR011990">
    <property type="entry name" value="TPR-like_helical_dom_sf"/>
</dbReference>
<reference evidence="8 9" key="1">
    <citation type="submission" date="2021-03" db="EMBL/GenBank/DDBJ databases">
        <title>Actinoplanes flavus sp. nov., a novel actinomycete isolated from Coconut Palm rhizosphere soil.</title>
        <authorList>
            <person name="Luo X."/>
        </authorList>
    </citation>
    <scope>NUCLEOTIDE SEQUENCE [LARGE SCALE GENOMIC DNA]</scope>
    <source>
        <strain evidence="8 9">NEAU-H7</strain>
    </source>
</reference>
<dbReference type="PROSITE" id="PS50005">
    <property type="entry name" value="TPR"/>
    <property type="match status" value="1"/>
</dbReference>
<keyword evidence="5" id="KW-0802">TPR repeat</keyword>
<keyword evidence="9" id="KW-1185">Reference proteome</keyword>
<dbReference type="SMART" id="SM00028">
    <property type="entry name" value="TPR"/>
    <property type="match status" value="4"/>
</dbReference>
<dbReference type="InterPro" id="IPR019734">
    <property type="entry name" value="TPR_rpt"/>
</dbReference>
<dbReference type="InterPro" id="IPR027417">
    <property type="entry name" value="P-loop_NTPase"/>
</dbReference>
<dbReference type="PANTHER" id="PTHR35807">
    <property type="entry name" value="TRANSCRIPTIONAL REGULATOR REDD-RELATED"/>
    <property type="match status" value="1"/>
</dbReference>